<evidence type="ECO:0000259" key="5">
    <source>
        <dbReference type="Pfam" id="PF00551"/>
    </source>
</evidence>
<dbReference type="Gene3D" id="3.40.50.170">
    <property type="entry name" value="Formyl transferase, N-terminal domain"/>
    <property type="match status" value="1"/>
</dbReference>
<evidence type="ECO:0000256" key="4">
    <source>
        <dbReference type="ARBA" id="ARBA00022755"/>
    </source>
</evidence>
<dbReference type="PANTHER" id="PTHR43369:SF2">
    <property type="entry name" value="PHOSPHORIBOSYLGLYCINAMIDE FORMYLTRANSFERASE"/>
    <property type="match status" value="1"/>
</dbReference>
<dbReference type="AlphaFoldDB" id="A0A507C1F3"/>
<evidence type="ECO:0000256" key="3">
    <source>
        <dbReference type="ARBA" id="ARBA00022679"/>
    </source>
</evidence>
<reference evidence="6 7" key="1">
    <citation type="journal article" date="2019" name="Sci. Rep.">
        <title>Comparative genomics of chytrid fungi reveal insights into the obligate biotrophic and pathogenic lifestyle of Synchytrium endobioticum.</title>
        <authorList>
            <person name="van de Vossenberg B.T.L.H."/>
            <person name="Warris S."/>
            <person name="Nguyen H.D.T."/>
            <person name="van Gent-Pelzer M.P.E."/>
            <person name="Joly D.L."/>
            <person name="van de Geest H.C."/>
            <person name="Bonants P.J.M."/>
            <person name="Smith D.S."/>
            <person name="Levesque C.A."/>
            <person name="van der Lee T.A.J."/>
        </authorList>
    </citation>
    <scope>NUCLEOTIDE SEQUENCE [LARGE SCALE GENOMIC DNA]</scope>
    <source>
        <strain evidence="6 7">JEL517</strain>
    </source>
</reference>
<protein>
    <recommendedName>
        <fullName evidence="2">phosphoribosylglycinamide formyltransferase 1</fullName>
        <ecNumber evidence="2">2.1.2.2</ecNumber>
    </recommendedName>
</protein>
<dbReference type="InterPro" id="IPR002376">
    <property type="entry name" value="Formyl_transf_N"/>
</dbReference>
<dbReference type="Pfam" id="PF00551">
    <property type="entry name" value="Formyl_trans_N"/>
    <property type="match status" value="1"/>
</dbReference>
<name>A0A507C1F3_9FUNG</name>
<dbReference type="OrthoDB" id="5575075at2759"/>
<dbReference type="GO" id="GO:0005737">
    <property type="term" value="C:cytoplasm"/>
    <property type="evidence" value="ECO:0007669"/>
    <property type="project" value="TreeGrafter"/>
</dbReference>
<organism evidence="6 7">
    <name type="scientific">Synchytrium microbalum</name>
    <dbReference type="NCBI Taxonomy" id="1806994"/>
    <lineage>
        <taxon>Eukaryota</taxon>
        <taxon>Fungi</taxon>
        <taxon>Fungi incertae sedis</taxon>
        <taxon>Chytridiomycota</taxon>
        <taxon>Chytridiomycota incertae sedis</taxon>
        <taxon>Chytridiomycetes</taxon>
        <taxon>Synchytriales</taxon>
        <taxon>Synchytriaceae</taxon>
        <taxon>Synchytrium</taxon>
    </lineage>
</organism>
<dbReference type="EMBL" id="QEAO01000009">
    <property type="protein sequence ID" value="TPX35350.1"/>
    <property type="molecule type" value="Genomic_DNA"/>
</dbReference>
<keyword evidence="7" id="KW-1185">Reference proteome</keyword>
<evidence type="ECO:0000313" key="7">
    <source>
        <dbReference type="Proteomes" id="UP000319731"/>
    </source>
</evidence>
<dbReference type="GO" id="GO:0004644">
    <property type="term" value="F:phosphoribosylglycinamide formyltransferase activity"/>
    <property type="evidence" value="ECO:0007669"/>
    <property type="project" value="UniProtKB-EC"/>
</dbReference>
<dbReference type="NCBIfam" id="TIGR00639">
    <property type="entry name" value="PurN"/>
    <property type="match status" value="1"/>
</dbReference>
<dbReference type="SUPFAM" id="SSF53328">
    <property type="entry name" value="Formyltransferase"/>
    <property type="match status" value="1"/>
</dbReference>
<feature type="domain" description="Formyl transferase N-terminal" evidence="5">
    <location>
        <begin position="4"/>
        <end position="186"/>
    </location>
</feature>
<comment type="pathway">
    <text evidence="1">Purine metabolism; IMP biosynthesis via de novo pathway; N(2)-formyl-N(1)-(5-phospho-D-ribosyl)glycinamide from N(1)-(5-phospho-D-ribosyl)glycinamide (10-formyl THF route): step 1/1.</text>
</comment>
<sequence>MAKTVVVLISGSGSNLQALIDASIPIALVVSNKKDAFGLTRAANAKIPTLVFTLKPYRDAGKSRPEYDADLAAEIKKLVPAPDVVVLAGFMHILSEAFLNAFATVINLHPALPGQFDGANAIQRAFDAFKLGEIKHSGVMVHRVIPEVDRGAPLLTREVPILDTDTLESFETRMHQVEHELIVEATKTLVL</sequence>
<evidence type="ECO:0000256" key="2">
    <source>
        <dbReference type="ARBA" id="ARBA00012254"/>
    </source>
</evidence>
<dbReference type="InterPro" id="IPR004607">
    <property type="entry name" value="GART"/>
</dbReference>
<evidence type="ECO:0000313" key="6">
    <source>
        <dbReference type="EMBL" id="TPX35350.1"/>
    </source>
</evidence>
<comment type="caution">
    <text evidence="6">The sequence shown here is derived from an EMBL/GenBank/DDBJ whole genome shotgun (WGS) entry which is preliminary data.</text>
</comment>
<dbReference type="InterPro" id="IPR036477">
    <property type="entry name" value="Formyl_transf_N_sf"/>
</dbReference>
<gene>
    <name evidence="6" type="ORF">SmJEL517_g02268</name>
</gene>
<dbReference type="EC" id="2.1.2.2" evidence="2"/>
<accession>A0A507C1F3</accession>
<dbReference type="CDD" id="cd08645">
    <property type="entry name" value="FMT_core_GART"/>
    <property type="match status" value="1"/>
</dbReference>
<proteinExistence type="predicted"/>
<evidence type="ECO:0000256" key="1">
    <source>
        <dbReference type="ARBA" id="ARBA00005054"/>
    </source>
</evidence>
<dbReference type="GO" id="GO:0006189">
    <property type="term" value="P:'de novo' IMP biosynthetic process"/>
    <property type="evidence" value="ECO:0007669"/>
    <property type="project" value="InterPro"/>
</dbReference>
<keyword evidence="4" id="KW-0658">Purine biosynthesis</keyword>
<dbReference type="STRING" id="1806994.A0A507C1F3"/>
<dbReference type="RefSeq" id="XP_031025877.1">
    <property type="nucleotide sequence ID" value="XM_031168196.1"/>
</dbReference>
<dbReference type="PANTHER" id="PTHR43369">
    <property type="entry name" value="PHOSPHORIBOSYLGLYCINAMIDE FORMYLTRANSFERASE"/>
    <property type="match status" value="1"/>
</dbReference>
<dbReference type="GeneID" id="42003493"/>
<keyword evidence="3" id="KW-0808">Transferase</keyword>
<dbReference type="Proteomes" id="UP000319731">
    <property type="component" value="Unassembled WGS sequence"/>
</dbReference>